<name>A0A8I0FSI9_9ACTN</name>
<dbReference type="GO" id="GO:0062054">
    <property type="term" value="F:fluoride channel activity"/>
    <property type="evidence" value="ECO:0007669"/>
    <property type="project" value="UniProtKB-UniRule"/>
</dbReference>
<feature type="binding site" evidence="10">
    <location>
        <position position="79"/>
    </location>
    <ligand>
        <name>Na(+)</name>
        <dbReference type="ChEBI" id="CHEBI:29101"/>
        <note>structural</note>
    </ligand>
</feature>
<feature type="transmembrane region" description="Helical" evidence="10">
    <location>
        <begin position="72"/>
        <end position="91"/>
    </location>
</feature>
<evidence type="ECO:0000256" key="8">
    <source>
        <dbReference type="ARBA" id="ARBA00035585"/>
    </source>
</evidence>
<evidence type="ECO:0000256" key="3">
    <source>
        <dbReference type="ARBA" id="ARBA00022692"/>
    </source>
</evidence>
<keyword evidence="3 10" id="KW-0812">Transmembrane</keyword>
<dbReference type="GO" id="GO:0046872">
    <property type="term" value="F:metal ion binding"/>
    <property type="evidence" value="ECO:0007669"/>
    <property type="project" value="UniProtKB-KW"/>
</dbReference>
<feature type="transmembrane region" description="Helical" evidence="10">
    <location>
        <begin position="38"/>
        <end position="60"/>
    </location>
</feature>
<comment type="catalytic activity">
    <reaction evidence="8">
        <text>fluoride(in) = fluoride(out)</text>
        <dbReference type="Rhea" id="RHEA:76159"/>
        <dbReference type="ChEBI" id="CHEBI:17051"/>
    </reaction>
    <physiologicalReaction direction="left-to-right" evidence="8">
        <dbReference type="Rhea" id="RHEA:76160"/>
    </physiologicalReaction>
</comment>
<dbReference type="HAMAP" id="MF_00454">
    <property type="entry name" value="FluC"/>
    <property type="match status" value="1"/>
</dbReference>
<keyword evidence="6 10" id="KW-0407">Ion channel</keyword>
<evidence type="ECO:0000256" key="1">
    <source>
        <dbReference type="ARBA" id="ARBA00004651"/>
    </source>
</evidence>
<dbReference type="PANTHER" id="PTHR28259:SF1">
    <property type="entry name" value="FLUORIDE EXPORT PROTEIN 1-RELATED"/>
    <property type="match status" value="1"/>
</dbReference>
<feature type="transmembrane region" description="Helical" evidence="10">
    <location>
        <begin position="103"/>
        <end position="128"/>
    </location>
</feature>
<comment type="caution">
    <text evidence="11">The sequence shown here is derived from an EMBL/GenBank/DDBJ whole genome shotgun (WGS) entry which is preliminary data.</text>
</comment>
<evidence type="ECO:0000256" key="2">
    <source>
        <dbReference type="ARBA" id="ARBA00022475"/>
    </source>
</evidence>
<dbReference type="GO" id="GO:0140114">
    <property type="term" value="P:cellular detoxification of fluoride"/>
    <property type="evidence" value="ECO:0007669"/>
    <property type="project" value="UniProtKB-UniRule"/>
</dbReference>
<keyword evidence="10" id="KW-0479">Metal-binding</keyword>
<keyword evidence="2 10" id="KW-1003">Cell membrane</keyword>
<gene>
    <name evidence="10" type="primary">fluC</name>
    <name evidence="10" type="synonym">crcB</name>
    <name evidence="11" type="ORF">IDH50_02700</name>
</gene>
<reference evidence="11" key="1">
    <citation type="submission" date="2020-09" db="EMBL/GenBank/DDBJ databases">
        <title>Novel species in genus Aeromicrobium.</title>
        <authorList>
            <person name="Zhang G."/>
        </authorList>
    </citation>
    <scope>NUCLEOTIDE SEQUENCE</scope>
    <source>
        <strain evidence="11">SSW1-57</strain>
    </source>
</reference>
<proteinExistence type="inferred from homology"/>
<keyword evidence="10" id="KW-0915">Sodium</keyword>
<keyword evidence="5 10" id="KW-0472">Membrane</keyword>
<evidence type="ECO:0000256" key="10">
    <source>
        <dbReference type="HAMAP-Rule" id="MF_00454"/>
    </source>
</evidence>
<sequence length="137" mass="13557">MYASPGALVLVLIGGAIGTAVRASLAEALPPAAGDWPWATFAVNVVGSFLLGALVAVVSGREVGRLRYVRPALGAGVLGGFTTYSTFAVEVERLLTGGAVGLGLAYGVLSVLLGVLAAAAGVLVGGGVRPPAAERDR</sequence>
<comment type="activity regulation">
    <text evidence="10">Na(+) is not transported, but it plays an essential structural role and its presence is essential for fluoride channel function.</text>
</comment>
<organism evidence="11 12">
    <name type="scientific">Aeromicrobium tamlense</name>
    <dbReference type="NCBI Taxonomy" id="375541"/>
    <lineage>
        <taxon>Bacteria</taxon>
        <taxon>Bacillati</taxon>
        <taxon>Actinomycetota</taxon>
        <taxon>Actinomycetes</taxon>
        <taxon>Propionibacteriales</taxon>
        <taxon>Nocardioidaceae</taxon>
        <taxon>Aeromicrobium</taxon>
    </lineage>
</organism>
<evidence type="ECO:0000313" key="12">
    <source>
        <dbReference type="Proteomes" id="UP000659061"/>
    </source>
</evidence>
<keyword evidence="4 10" id="KW-1133">Transmembrane helix</keyword>
<comment type="subcellular location">
    <subcellularLocation>
        <location evidence="1 10">Cell membrane</location>
        <topology evidence="1 10">Multi-pass membrane protein</topology>
    </subcellularLocation>
</comment>
<keyword evidence="10" id="KW-0813">Transport</keyword>
<evidence type="ECO:0000256" key="4">
    <source>
        <dbReference type="ARBA" id="ARBA00022989"/>
    </source>
</evidence>
<accession>A0A8I0FSI9</accession>
<dbReference type="InterPro" id="IPR003691">
    <property type="entry name" value="FluC"/>
</dbReference>
<dbReference type="Proteomes" id="UP000659061">
    <property type="component" value="Unassembled WGS sequence"/>
</dbReference>
<feature type="binding site" evidence="10">
    <location>
        <position position="82"/>
    </location>
    <ligand>
        <name>Na(+)</name>
        <dbReference type="ChEBI" id="CHEBI:29101"/>
        <note>structural</note>
    </ligand>
</feature>
<keyword evidence="10" id="KW-0406">Ion transport</keyword>
<evidence type="ECO:0000256" key="6">
    <source>
        <dbReference type="ARBA" id="ARBA00023303"/>
    </source>
</evidence>
<dbReference type="PANTHER" id="PTHR28259">
    <property type="entry name" value="FLUORIDE EXPORT PROTEIN 1-RELATED"/>
    <property type="match status" value="1"/>
</dbReference>
<comment type="similarity">
    <text evidence="7 10">Belongs to the fluoride channel Fluc/FEX (TC 1.A.43) family.</text>
</comment>
<evidence type="ECO:0000256" key="5">
    <source>
        <dbReference type="ARBA" id="ARBA00023136"/>
    </source>
</evidence>
<comment type="function">
    <text evidence="9 10">Fluoride-specific ion channel. Important for reducing fluoride concentration in the cell, thus reducing its toxicity.</text>
</comment>
<dbReference type="GO" id="GO:0005886">
    <property type="term" value="C:plasma membrane"/>
    <property type="evidence" value="ECO:0007669"/>
    <property type="project" value="UniProtKB-SubCell"/>
</dbReference>
<dbReference type="Pfam" id="PF02537">
    <property type="entry name" value="CRCB"/>
    <property type="match status" value="1"/>
</dbReference>
<dbReference type="AlphaFoldDB" id="A0A8I0FSI9"/>
<protein>
    <recommendedName>
        <fullName evidence="10">Fluoride-specific ion channel FluC</fullName>
    </recommendedName>
</protein>
<dbReference type="EMBL" id="JACWMT010000001">
    <property type="protein sequence ID" value="MBD1269132.1"/>
    <property type="molecule type" value="Genomic_DNA"/>
</dbReference>
<evidence type="ECO:0000256" key="7">
    <source>
        <dbReference type="ARBA" id="ARBA00035120"/>
    </source>
</evidence>
<evidence type="ECO:0000256" key="9">
    <source>
        <dbReference type="ARBA" id="ARBA00049940"/>
    </source>
</evidence>
<evidence type="ECO:0000313" key="11">
    <source>
        <dbReference type="EMBL" id="MBD1269132.1"/>
    </source>
</evidence>